<feature type="compositionally biased region" description="Basic and acidic residues" evidence="1">
    <location>
        <begin position="79"/>
        <end position="96"/>
    </location>
</feature>
<keyword evidence="3" id="KW-1185">Reference proteome</keyword>
<dbReference type="AlphaFoldDB" id="A0A495JUZ3"/>
<dbReference type="EMBL" id="RBKT01000001">
    <property type="protein sequence ID" value="RKR92837.1"/>
    <property type="molecule type" value="Genomic_DNA"/>
</dbReference>
<gene>
    <name evidence="2" type="ORF">BDK92_7319</name>
</gene>
<accession>A0A495JUZ3</accession>
<dbReference type="Proteomes" id="UP000277671">
    <property type="component" value="Unassembled WGS sequence"/>
</dbReference>
<name>A0A495JUZ3_9ACTN</name>
<proteinExistence type="predicted"/>
<evidence type="ECO:0000313" key="3">
    <source>
        <dbReference type="Proteomes" id="UP000277671"/>
    </source>
</evidence>
<reference evidence="2 3" key="1">
    <citation type="submission" date="2018-10" db="EMBL/GenBank/DDBJ databases">
        <title>Sequencing the genomes of 1000 actinobacteria strains.</title>
        <authorList>
            <person name="Klenk H.-P."/>
        </authorList>
    </citation>
    <scope>NUCLEOTIDE SEQUENCE [LARGE SCALE GENOMIC DNA]</scope>
    <source>
        <strain evidence="2 3">DSM 45175</strain>
    </source>
</reference>
<dbReference type="RefSeq" id="WP_121160779.1">
    <property type="nucleotide sequence ID" value="NZ_RBKT01000001.1"/>
</dbReference>
<sequence length="139" mass="15611">MVGDLNPGVETPMVGDEVLVRGTVLRWLPGVGAVIEVLGKTDVQQVWVRPDRIDKVILPDLPGEPADGTMLGGTDPDGSNDRVFRRDDAEGHNDRHERRHDRHWWDVVAEEWIDWPTAVRRGADPGRVLREITPLDVTQ</sequence>
<comment type="caution">
    <text evidence="2">The sequence shown here is derived from an EMBL/GenBank/DDBJ whole genome shotgun (WGS) entry which is preliminary data.</text>
</comment>
<evidence type="ECO:0000313" key="2">
    <source>
        <dbReference type="EMBL" id="RKR92837.1"/>
    </source>
</evidence>
<evidence type="ECO:0000256" key="1">
    <source>
        <dbReference type="SAM" id="MobiDB-lite"/>
    </source>
</evidence>
<organism evidence="2 3">
    <name type="scientific">Micromonospora pisi</name>
    <dbReference type="NCBI Taxonomy" id="589240"/>
    <lineage>
        <taxon>Bacteria</taxon>
        <taxon>Bacillati</taxon>
        <taxon>Actinomycetota</taxon>
        <taxon>Actinomycetes</taxon>
        <taxon>Micromonosporales</taxon>
        <taxon>Micromonosporaceae</taxon>
        <taxon>Micromonospora</taxon>
    </lineage>
</organism>
<feature type="region of interest" description="Disordered" evidence="1">
    <location>
        <begin position="59"/>
        <end position="99"/>
    </location>
</feature>
<protein>
    <submittedName>
        <fullName evidence="2">Uncharacterized protein</fullName>
    </submittedName>
</protein>